<dbReference type="InterPro" id="IPR052432">
    <property type="entry name" value="PITP/CRAL-TRIO"/>
</dbReference>
<accession>A0ABN7J259</accession>
<feature type="region of interest" description="Disordered" evidence="1">
    <location>
        <begin position="37"/>
        <end position="61"/>
    </location>
</feature>
<comment type="caution">
    <text evidence="3">The sequence shown here is derived from an EMBL/GenBank/DDBJ whole genome shotgun (WGS) entry which is preliminary data.</text>
</comment>
<dbReference type="InterPro" id="IPR011074">
    <property type="entry name" value="CRAL/TRIO_N_dom"/>
</dbReference>
<reference evidence="3" key="1">
    <citation type="submission" date="2020-10" db="EMBL/GenBank/DDBJ databases">
        <authorList>
            <person name="Sedaghatjoo S."/>
        </authorList>
    </citation>
    <scope>NUCLEOTIDE SEQUENCE</scope>
    <source>
        <strain evidence="3">AZH3</strain>
    </source>
</reference>
<sequence>MPTAARLVVTPHVSPEWCPGQPLYHSVNRTRAAQYSSSLVRDSLTPSSPHPNTPSLSDTSHSHLLLRPEQPHAPHTNSSKWPRLMKVYSIRRREGRGDQGDGPVHRQVGPYLGKACWMFTKLDHSDVTMLRFLRAHAWDIDQSFAMLAAAPKFRRNRALRTSRKGEDGLKDVPGFLNQIRRGIS</sequence>
<feature type="compositionally biased region" description="Polar residues" evidence="1">
    <location>
        <begin position="37"/>
        <end position="47"/>
    </location>
</feature>
<gene>
    <name evidence="3" type="ORF">JKIAZH3_G4348</name>
</gene>
<name>A0ABN7J259_9BASI</name>
<evidence type="ECO:0000313" key="4">
    <source>
        <dbReference type="Proteomes" id="UP000836402"/>
    </source>
</evidence>
<dbReference type="Pfam" id="PF03765">
    <property type="entry name" value="CRAL_TRIO_N"/>
    <property type="match status" value="1"/>
</dbReference>
<proteinExistence type="predicted"/>
<evidence type="ECO:0000313" key="3">
    <source>
        <dbReference type="EMBL" id="CAD6938773.1"/>
    </source>
</evidence>
<evidence type="ECO:0000259" key="2">
    <source>
        <dbReference type="SMART" id="SM01100"/>
    </source>
</evidence>
<dbReference type="SUPFAM" id="SSF46938">
    <property type="entry name" value="CRAL/TRIO N-terminal domain"/>
    <property type="match status" value="1"/>
</dbReference>
<organism evidence="3 4">
    <name type="scientific">Tilletia caries</name>
    <name type="common">wheat bunt fungus</name>
    <dbReference type="NCBI Taxonomy" id="13290"/>
    <lineage>
        <taxon>Eukaryota</taxon>
        <taxon>Fungi</taxon>
        <taxon>Dikarya</taxon>
        <taxon>Basidiomycota</taxon>
        <taxon>Ustilaginomycotina</taxon>
        <taxon>Exobasidiomycetes</taxon>
        <taxon>Tilletiales</taxon>
        <taxon>Tilletiaceae</taxon>
        <taxon>Tilletia</taxon>
    </lineage>
</organism>
<dbReference type="PANTHER" id="PTHR46590">
    <property type="entry name" value="PHOSPHATIDYLINOSITOL TRANSFER PROTEIN CSR1-RELATED"/>
    <property type="match status" value="1"/>
</dbReference>
<feature type="domain" description="CRAL/TRIO N-terminal" evidence="2">
    <location>
        <begin position="125"/>
        <end position="150"/>
    </location>
</feature>
<protein>
    <recommendedName>
        <fullName evidence="2">CRAL/TRIO N-terminal domain-containing protein</fullName>
    </recommendedName>
</protein>
<dbReference type="InterPro" id="IPR036273">
    <property type="entry name" value="CRAL/TRIO_N_dom_sf"/>
</dbReference>
<dbReference type="Proteomes" id="UP000836402">
    <property type="component" value="Unassembled WGS sequence"/>
</dbReference>
<dbReference type="SMART" id="SM01100">
    <property type="entry name" value="CRAL_TRIO_N"/>
    <property type="match status" value="1"/>
</dbReference>
<dbReference type="EMBL" id="CAJHJG010004143">
    <property type="protein sequence ID" value="CAD6938773.1"/>
    <property type="molecule type" value="Genomic_DNA"/>
</dbReference>
<dbReference type="PANTHER" id="PTHR46590:SF1">
    <property type="entry name" value="PHOSPHATIDYLINOSITOL TRANSFER PROTEIN CSR1"/>
    <property type="match status" value="1"/>
</dbReference>
<evidence type="ECO:0000256" key="1">
    <source>
        <dbReference type="SAM" id="MobiDB-lite"/>
    </source>
</evidence>
<keyword evidence="4" id="KW-1185">Reference proteome</keyword>
<dbReference type="Gene3D" id="1.10.8.20">
    <property type="entry name" value="N-terminal domain of phosphatidylinositol transfer protein sec14p"/>
    <property type="match status" value="1"/>
</dbReference>